<keyword evidence="1 3" id="KW-0812">Transmembrane</keyword>
<evidence type="ECO:0000256" key="1">
    <source>
        <dbReference type="SAM" id="Phobius"/>
    </source>
</evidence>
<gene>
    <name evidence="3" type="primary">TMEM82</name>
    <name evidence="3" type="ORF">Y1Q_0023284</name>
</gene>
<reference evidence="3 4" key="1">
    <citation type="journal article" date="2012" name="Genome Biol.">
        <title>Sequencing three crocodilian genomes to illuminate the evolution of archosaurs and amniotes.</title>
        <authorList>
            <person name="St John J.A."/>
            <person name="Braun E.L."/>
            <person name="Isberg S.R."/>
            <person name="Miles L.G."/>
            <person name="Chong A.Y."/>
            <person name="Gongora J."/>
            <person name="Dalzell P."/>
            <person name="Moran C."/>
            <person name="Bed'hom B."/>
            <person name="Abzhanov A."/>
            <person name="Burgess S.C."/>
            <person name="Cooksey A.M."/>
            <person name="Castoe T.A."/>
            <person name="Crawford N.G."/>
            <person name="Densmore L.D."/>
            <person name="Drew J.C."/>
            <person name="Edwards S.V."/>
            <person name="Faircloth B.C."/>
            <person name="Fujita M.K."/>
            <person name="Greenwold M.J."/>
            <person name="Hoffmann F.G."/>
            <person name="Howard J.M."/>
            <person name="Iguchi T."/>
            <person name="Janes D.E."/>
            <person name="Khan S.Y."/>
            <person name="Kohno S."/>
            <person name="de Koning A.J."/>
            <person name="Lance S.L."/>
            <person name="McCarthy F.M."/>
            <person name="McCormack J.E."/>
            <person name="Merchant M.E."/>
            <person name="Peterson D.G."/>
            <person name="Pollock D.D."/>
            <person name="Pourmand N."/>
            <person name="Raney B.J."/>
            <person name="Roessler K.A."/>
            <person name="Sanford J.R."/>
            <person name="Sawyer R.H."/>
            <person name="Schmidt C.J."/>
            <person name="Triplett E.W."/>
            <person name="Tuberville T.D."/>
            <person name="Venegas-Anaya M."/>
            <person name="Howard J.T."/>
            <person name="Jarvis E.D."/>
            <person name="Guillette L.J.Jr."/>
            <person name="Glenn T.C."/>
            <person name="Green R.E."/>
            <person name="Ray D.A."/>
        </authorList>
    </citation>
    <scope>NUCLEOTIDE SEQUENCE [LARGE SCALE GENOMIC DNA]</scope>
    <source>
        <strain evidence="3">KSC_2009_1</strain>
    </source>
</reference>
<protein>
    <submittedName>
        <fullName evidence="3">Transmembrane protein 82</fullName>
    </submittedName>
</protein>
<evidence type="ECO:0000313" key="3">
    <source>
        <dbReference type="EMBL" id="KYO24611.1"/>
    </source>
</evidence>
<feature type="transmembrane region" description="Helical" evidence="1">
    <location>
        <begin position="25"/>
        <end position="47"/>
    </location>
</feature>
<proteinExistence type="predicted"/>
<organism evidence="3 4">
    <name type="scientific">Alligator mississippiensis</name>
    <name type="common">American alligator</name>
    <dbReference type="NCBI Taxonomy" id="8496"/>
    <lineage>
        <taxon>Eukaryota</taxon>
        <taxon>Metazoa</taxon>
        <taxon>Chordata</taxon>
        <taxon>Craniata</taxon>
        <taxon>Vertebrata</taxon>
        <taxon>Euteleostomi</taxon>
        <taxon>Archelosauria</taxon>
        <taxon>Archosauria</taxon>
        <taxon>Crocodylia</taxon>
        <taxon>Alligatoridae</taxon>
        <taxon>Alligatorinae</taxon>
        <taxon>Alligator</taxon>
    </lineage>
</organism>
<accession>A0A151MJ96</accession>
<dbReference type="eggNOG" id="ENOG502QVH3">
    <property type="taxonomic scope" value="Eukaryota"/>
</dbReference>
<sequence length="370" mass="40893">MLSLGSWLPSLPSMAWGTVLMDSILQGLVGACAVSVLCSLVKIYLYIQCLNDPDKQKEKETIRSQWSLLDHLHLVLLTGIFTVVGYRVAALVVLEFSLRAVSMLLSLRKGAPSSQLFLLCQYSLGCGISCSLSYLLEGAPHRTWNLVLSVGLAGLIASYVRKAARHVCIMYELHSKERYCGVCISLLTSWHGIPLLLCNALKVTFVVADLAAVALINRDFLTTSEAIRFWTPLTICYTLLVIYMQEEQRQNPSEQTAYQTVFVRMGGLLILLMTVGRWMDILNVFVSLVGEMWCLVHAGIMLDICRQQDFSPRLSGPSPREHRARIKCLPCRSALPAKRGSGCGVNDGQCDPGSNLFCVLAEPAADWEST</sequence>
<keyword evidence="4" id="KW-1185">Reference proteome</keyword>
<dbReference type="InterPro" id="IPR031648">
    <property type="entry name" value="TMEM82"/>
</dbReference>
<feature type="signal peptide" evidence="2">
    <location>
        <begin position="1"/>
        <end position="17"/>
    </location>
</feature>
<evidence type="ECO:0000256" key="2">
    <source>
        <dbReference type="SAM" id="SignalP"/>
    </source>
</evidence>
<keyword evidence="2" id="KW-0732">Signal</keyword>
<evidence type="ECO:0000313" key="4">
    <source>
        <dbReference type="Proteomes" id="UP000050525"/>
    </source>
</evidence>
<feature type="chain" id="PRO_5007585182" evidence="2">
    <location>
        <begin position="18"/>
        <end position="370"/>
    </location>
</feature>
<dbReference type="STRING" id="8496.A0A151MJ96"/>
<feature type="transmembrane region" description="Helical" evidence="1">
    <location>
        <begin position="116"/>
        <end position="136"/>
    </location>
</feature>
<keyword evidence="1" id="KW-1133">Transmembrane helix</keyword>
<dbReference type="AlphaFoldDB" id="A0A151MJ96"/>
<dbReference type="Proteomes" id="UP000050525">
    <property type="component" value="Unassembled WGS sequence"/>
</dbReference>
<comment type="caution">
    <text evidence="3">The sequence shown here is derived from an EMBL/GenBank/DDBJ whole genome shotgun (WGS) entry which is preliminary data.</text>
</comment>
<feature type="transmembrane region" description="Helical" evidence="1">
    <location>
        <begin position="68"/>
        <end position="84"/>
    </location>
</feature>
<feature type="transmembrane region" description="Helical" evidence="1">
    <location>
        <begin position="142"/>
        <end position="160"/>
    </location>
</feature>
<dbReference type="Pfam" id="PF15816">
    <property type="entry name" value="TMEM82"/>
    <property type="match status" value="1"/>
</dbReference>
<dbReference type="PANTHER" id="PTHR35257">
    <property type="entry name" value="TRANSMEMBRANE PROTEIN 82"/>
    <property type="match status" value="1"/>
</dbReference>
<dbReference type="EMBL" id="AKHW03006061">
    <property type="protein sequence ID" value="KYO24611.1"/>
    <property type="molecule type" value="Genomic_DNA"/>
</dbReference>
<name>A0A151MJ96_ALLMI</name>
<dbReference type="PANTHER" id="PTHR35257:SF1">
    <property type="entry name" value="TRANSMEMBRANE PROTEIN 82"/>
    <property type="match status" value="1"/>
</dbReference>
<keyword evidence="1" id="KW-0472">Membrane</keyword>